<evidence type="ECO:0000256" key="1">
    <source>
        <dbReference type="SAM" id="MobiDB-lite"/>
    </source>
</evidence>
<dbReference type="InParanoid" id="A0A369JRQ5"/>
<dbReference type="PROSITE" id="PS50181">
    <property type="entry name" value="FBOX"/>
    <property type="match status" value="1"/>
</dbReference>
<feature type="region of interest" description="Disordered" evidence="1">
    <location>
        <begin position="1"/>
        <end position="38"/>
    </location>
</feature>
<dbReference type="STRING" id="39966.A0A369JRQ5"/>
<gene>
    <name evidence="3" type="ORF">Hypma_008636</name>
</gene>
<dbReference type="EMBL" id="LUEZ02000045">
    <property type="protein sequence ID" value="RDB24012.1"/>
    <property type="molecule type" value="Genomic_DNA"/>
</dbReference>
<proteinExistence type="predicted"/>
<feature type="domain" description="F-box" evidence="2">
    <location>
        <begin position="38"/>
        <end position="87"/>
    </location>
</feature>
<evidence type="ECO:0000313" key="3">
    <source>
        <dbReference type="EMBL" id="RDB24012.1"/>
    </source>
</evidence>
<dbReference type="Pfam" id="PF00646">
    <property type="entry name" value="F-box"/>
    <property type="match status" value="1"/>
</dbReference>
<name>A0A369JRQ5_HYPMA</name>
<dbReference type="AlphaFoldDB" id="A0A369JRQ5"/>
<sequence length="630" mass="72987">MHSPQESREPQRKRVCLRCPTSTQSSVPQKRTGKTGKLERMPSLPLDILFEIFGHLHPLDILHLAQSTREMRAFLMSRSSAFVWKQARSNVEALPDCPPGMSEPQYADLLFCPRCHYCGASKVRKVIWSTKTRACPACFKKHYVRAKDLGDNARFTELPQSLWKLAQITGNIIHCASYLPITSRDTRPKIISLDQLDALANQYIEIKDQALRAEKWLAEMQSDRDVWAEVVERMESWQGEDAERRSERNSVIRQRRFDAIVHTLSALGWKEEIEEMDLNSLRRHTLVNRTEDLTDRAWNRIMPRLVEFMENVRSNHREAIRLQNISVRRRIFSQYIDFCTFNYPVTAPVSELSVMEPFRSIIEDTPVSISLTMHSFPQPHFTHDVLQQWHNVKKQELVPIMKKSALVPRDIDTRHIDLATTFFCCNRHDFSEPIGQGKILAHPGAISRRKMQIEDSPYLTRLFDDFRQEFWNYRGDRVAFHEPAFLAARSILVSCGLNPESTSAREMDVLDPLMECASCTSSKDGRLVMTWRRGVVHAIDHISSNMQPSPTWVMMNSTDPDYVYASIRLHAEPASFRCDICYKSGNERFIMEHMKESHSFLQTMRVHRQPHVPVRAPILPGGHSGYLVCW</sequence>
<dbReference type="SUPFAM" id="SSF81383">
    <property type="entry name" value="F-box domain"/>
    <property type="match status" value="1"/>
</dbReference>
<dbReference type="InterPro" id="IPR001810">
    <property type="entry name" value="F-box_dom"/>
</dbReference>
<reference evidence="3" key="1">
    <citation type="submission" date="2018-04" db="EMBL/GenBank/DDBJ databases">
        <title>Whole genome sequencing of Hypsizygus marmoreus.</title>
        <authorList>
            <person name="Choi I.-G."/>
            <person name="Min B."/>
            <person name="Kim J.-G."/>
            <person name="Kim S."/>
            <person name="Oh Y.-L."/>
            <person name="Kong W.-S."/>
            <person name="Park H."/>
            <person name="Jeong J."/>
            <person name="Song E.-S."/>
        </authorList>
    </citation>
    <scope>NUCLEOTIDE SEQUENCE [LARGE SCALE GENOMIC DNA]</scope>
    <source>
        <strain evidence="3">51987-8</strain>
    </source>
</reference>
<feature type="compositionally biased region" description="Basic and acidic residues" evidence="1">
    <location>
        <begin position="1"/>
        <end position="12"/>
    </location>
</feature>
<dbReference type="Proteomes" id="UP000076154">
    <property type="component" value="Unassembled WGS sequence"/>
</dbReference>
<feature type="compositionally biased region" description="Polar residues" evidence="1">
    <location>
        <begin position="20"/>
        <end position="29"/>
    </location>
</feature>
<evidence type="ECO:0000313" key="4">
    <source>
        <dbReference type="Proteomes" id="UP000076154"/>
    </source>
</evidence>
<dbReference type="OrthoDB" id="2322499at2759"/>
<comment type="caution">
    <text evidence="3">The sequence shown here is derived from an EMBL/GenBank/DDBJ whole genome shotgun (WGS) entry which is preliminary data.</text>
</comment>
<accession>A0A369JRQ5</accession>
<dbReference type="InterPro" id="IPR036047">
    <property type="entry name" value="F-box-like_dom_sf"/>
</dbReference>
<keyword evidence="4" id="KW-1185">Reference proteome</keyword>
<protein>
    <recommendedName>
        <fullName evidence="2">F-box domain-containing protein</fullName>
    </recommendedName>
</protein>
<organism evidence="3 4">
    <name type="scientific">Hypsizygus marmoreus</name>
    <name type="common">White beech mushroom</name>
    <name type="synonym">Agaricus marmoreus</name>
    <dbReference type="NCBI Taxonomy" id="39966"/>
    <lineage>
        <taxon>Eukaryota</taxon>
        <taxon>Fungi</taxon>
        <taxon>Dikarya</taxon>
        <taxon>Basidiomycota</taxon>
        <taxon>Agaricomycotina</taxon>
        <taxon>Agaricomycetes</taxon>
        <taxon>Agaricomycetidae</taxon>
        <taxon>Agaricales</taxon>
        <taxon>Tricholomatineae</taxon>
        <taxon>Lyophyllaceae</taxon>
        <taxon>Hypsizygus</taxon>
    </lineage>
</organism>
<evidence type="ECO:0000259" key="2">
    <source>
        <dbReference type="PROSITE" id="PS50181"/>
    </source>
</evidence>